<keyword evidence="2" id="KW-1133">Transmembrane helix</keyword>
<accession>A0AAE1PAM5</accession>
<feature type="transmembrane region" description="Helical" evidence="2">
    <location>
        <begin position="230"/>
        <end position="249"/>
    </location>
</feature>
<evidence type="ECO:0000256" key="2">
    <source>
        <dbReference type="SAM" id="Phobius"/>
    </source>
</evidence>
<dbReference type="Gene3D" id="2.70.130.10">
    <property type="entry name" value="Mannose-6-phosphate receptor binding domain"/>
    <property type="match status" value="1"/>
</dbReference>
<evidence type="ECO:0000313" key="3">
    <source>
        <dbReference type="EMBL" id="KAK4303790.1"/>
    </source>
</evidence>
<organism evidence="3 4">
    <name type="scientific">Petrolisthes manimaculis</name>
    <dbReference type="NCBI Taxonomy" id="1843537"/>
    <lineage>
        <taxon>Eukaryota</taxon>
        <taxon>Metazoa</taxon>
        <taxon>Ecdysozoa</taxon>
        <taxon>Arthropoda</taxon>
        <taxon>Crustacea</taxon>
        <taxon>Multicrustacea</taxon>
        <taxon>Malacostraca</taxon>
        <taxon>Eumalacostraca</taxon>
        <taxon>Eucarida</taxon>
        <taxon>Decapoda</taxon>
        <taxon>Pleocyemata</taxon>
        <taxon>Anomura</taxon>
        <taxon>Galatheoidea</taxon>
        <taxon>Porcellanidae</taxon>
        <taxon>Petrolisthes</taxon>
    </lineage>
</organism>
<evidence type="ECO:0000313" key="4">
    <source>
        <dbReference type="Proteomes" id="UP001292094"/>
    </source>
</evidence>
<dbReference type="PANTHER" id="PTHR15071">
    <property type="entry name" value="MANNOSE-6-PHOSPHATE RECEPTOR FAMILY MEMBER"/>
    <property type="match status" value="1"/>
</dbReference>
<evidence type="ECO:0008006" key="5">
    <source>
        <dbReference type="Google" id="ProtNLM"/>
    </source>
</evidence>
<dbReference type="InterPro" id="IPR028927">
    <property type="entry name" value="Man-6-P_rcpt"/>
</dbReference>
<dbReference type="Pfam" id="PF02157">
    <property type="entry name" value="Man-6-P_recep"/>
    <property type="match status" value="1"/>
</dbReference>
<keyword evidence="4" id="KW-1185">Reference proteome</keyword>
<protein>
    <recommendedName>
        <fullName evidence="5">Cation-dependent mannose-6-phosphate receptor</fullName>
    </recommendedName>
</protein>
<dbReference type="GO" id="GO:0000139">
    <property type="term" value="C:Golgi membrane"/>
    <property type="evidence" value="ECO:0007669"/>
    <property type="project" value="UniProtKB-SubCell"/>
</dbReference>
<keyword evidence="1" id="KW-0325">Glycoprotein</keyword>
<reference evidence="3" key="1">
    <citation type="submission" date="2023-11" db="EMBL/GenBank/DDBJ databases">
        <title>Genome assemblies of two species of porcelain crab, Petrolisthes cinctipes and Petrolisthes manimaculis (Anomura: Porcellanidae).</title>
        <authorList>
            <person name="Angst P."/>
        </authorList>
    </citation>
    <scope>NUCLEOTIDE SEQUENCE</scope>
    <source>
        <strain evidence="3">PB745_02</strain>
        <tissue evidence="3">Gill</tissue>
    </source>
</reference>
<gene>
    <name evidence="3" type="ORF">Pmani_024230</name>
</gene>
<comment type="caution">
    <text evidence="3">The sequence shown here is derived from an EMBL/GenBank/DDBJ whole genome shotgun (WGS) entry which is preliminary data.</text>
</comment>
<keyword evidence="2" id="KW-0812">Transmembrane</keyword>
<proteinExistence type="predicted"/>
<sequence length="295" mass="33486">METAMVTRKMMETAMVTRKMMERVMETRKMMETAMVIRKMVVTRKMMDIVRVIMMVLLVMVIPPVSSCRYKFSNGSEINLMMVASAQQNTPRFVDCPAQNGSDNTLYTYNPCFPYTYPPDGQMMACSTSNDVAVCQGDEGYINIGTQDSATFNFDPTSQKWIVSYYNSIGDKQTNVTLQCTTDQNDTLIVWGETKGNHRSVYNMTLVSRCACVDGCGTPILPRGMSVGSFMLLLLVIALVVYLVVGYLYRRFIIGARGIELLPHLSFWMDFPLLVRDGFFFLVRCGPHDMTYERI</sequence>
<keyword evidence="2" id="KW-0472">Membrane</keyword>
<name>A0AAE1PAM5_9EUCA</name>
<dbReference type="InterPro" id="IPR009011">
    <property type="entry name" value="Man6P_isomerase_rcpt-bd_dom_sf"/>
</dbReference>
<dbReference type="Proteomes" id="UP001292094">
    <property type="component" value="Unassembled WGS sequence"/>
</dbReference>
<dbReference type="AlphaFoldDB" id="A0AAE1PAM5"/>
<dbReference type="PANTHER" id="PTHR15071:SF0">
    <property type="entry name" value="MANNOSE 6-PHOSPHATE RECEPTOR-LIKE PROTEIN 1"/>
    <property type="match status" value="1"/>
</dbReference>
<evidence type="ECO:0000256" key="1">
    <source>
        <dbReference type="ARBA" id="ARBA00023180"/>
    </source>
</evidence>
<dbReference type="GO" id="GO:0005802">
    <property type="term" value="C:trans-Golgi network"/>
    <property type="evidence" value="ECO:0007669"/>
    <property type="project" value="TreeGrafter"/>
</dbReference>
<dbReference type="SUPFAM" id="SSF50911">
    <property type="entry name" value="Mannose 6-phosphate receptor domain"/>
    <property type="match status" value="1"/>
</dbReference>
<dbReference type="EMBL" id="JAWZYT010002528">
    <property type="protein sequence ID" value="KAK4303790.1"/>
    <property type="molecule type" value="Genomic_DNA"/>
</dbReference>